<feature type="compositionally biased region" description="Low complexity" evidence="2">
    <location>
        <begin position="248"/>
        <end position="261"/>
    </location>
</feature>
<dbReference type="GO" id="GO:0003700">
    <property type="term" value="F:DNA-binding transcription factor activity"/>
    <property type="evidence" value="ECO:0007669"/>
    <property type="project" value="InterPro"/>
</dbReference>
<keyword evidence="4" id="KW-1185">Reference proteome</keyword>
<sequence length="694" mass="72335">MGRGRRPNLALEPTRALQTQRAFRQRKAEHLANLESSVKQLAEENEKLRRLLDLDPDQRSSGLAAILSGSGQVQSAVATATAATAASSSTPRHSHSPSHTSSDDANTCSNCESVQETKRQLAIAASHVEQQMDELQLAIKALRSVLQTNQVNSKAVLADQAKSSSSSVSISAPGPVGGSTSSSSPLPPILPKSDDPRAPKRQRLHPNQDVAEPIYAGHQAYHAQPPSQAHPFDHYPSPLAGVTMTSSYYSHSPTASSSAQSGTIPLPPPLSHSRSQTHQHSRMEVSRQSSDSARHVPSPRASLSGASPSASGGGSTTGQSPRSYPSVTDSAGYQSHYLHHPSSGQFAHGSQPSHQQAPHQHSHQSHQYQPPPSHSHSPSSSSPAGQITSLRSSHAQSHHYSVHQQQPPRSHPSPRAYKPDDPQHYQPQSHHTSYPHHPLPPLSASSPSQQQQQHEAASGAHPPAHQLPSLRQHHRSVAGATSSSSPSSSGSPSSYTATRSLAITALNSPRSRHEFDADECGPVFNGVNGSSVVAASRPGKMMSISSPGTSVFSTTTPSTGAVGDAVRTAPADKSQSSSCCPSKPSTTLRASSSSTLCGSNSNGCGPKASTSGSRCGPSKIPSDTADPSSKAASTDHTRSSGSSGSSGNNGGGGAGDDASQAPVPLGVSFDMRTSKDEPCCFGLVECDEQGQIII</sequence>
<dbReference type="OrthoDB" id="2552152at2759"/>
<keyword evidence="1" id="KW-0175">Coiled coil</keyword>
<dbReference type="Gene3D" id="1.20.5.170">
    <property type="match status" value="1"/>
</dbReference>
<feature type="compositionally biased region" description="Low complexity" evidence="2">
    <location>
        <begin position="298"/>
        <end position="310"/>
    </location>
</feature>
<feature type="region of interest" description="Disordered" evidence="2">
    <location>
        <begin position="158"/>
        <end position="203"/>
    </location>
</feature>
<feature type="region of interest" description="Disordered" evidence="2">
    <location>
        <begin position="84"/>
        <end position="111"/>
    </location>
</feature>
<feature type="region of interest" description="Disordered" evidence="2">
    <location>
        <begin position="248"/>
        <end position="496"/>
    </location>
</feature>
<evidence type="ECO:0000256" key="2">
    <source>
        <dbReference type="SAM" id="MobiDB-lite"/>
    </source>
</evidence>
<feature type="compositionally biased region" description="Low complexity" evidence="2">
    <location>
        <begin position="573"/>
        <end position="605"/>
    </location>
</feature>
<protein>
    <recommendedName>
        <fullName evidence="5">BZIP domain-containing protein</fullName>
    </recommendedName>
</protein>
<dbReference type="EMBL" id="KZ819188">
    <property type="protein sequence ID" value="PWZ02533.1"/>
    <property type="molecule type" value="Genomic_DNA"/>
</dbReference>
<dbReference type="Proteomes" id="UP000246740">
    <property type="component" value="Unassembled WGS sequence"/>
</dbReference>
<feature type="compositionally biased region" description="Low complexity" evidence="2">
    <location>
        <begin position="163"/>
        <end position="184"/>
    </location>
</feature>
<feature type="compositionally biased region" description="Low complexity" evidence="2">
    <location>
        <begin position="350"/>
        <end position="359"/>
    </location>
</feature>
<evidence type="ECO:0000256" key="1">
    <source>
        <dbReference type="SAM" id="Coils"/>
    </source>
</evidence>
<accession>A0A317XXK9</accession>
<dbReference type="AlphaFoldDB" id="A0A317XXK9"/>
<name>A0A317XXK9_9BASI</name>
<evidence type="ECO:0000313" key="3">
    <source>
        <dbReference type="EMBL" id="PWZ02533.1"/>
    </source>
</evidence>
<dbReference type="SUPFAM" id="SSF57959">
    <property type="entry name" value="Leucine zipper domain"/>
    <property type="match status" value="1"/>
</dbReference>
<feature type="coiled-coil region" evidence="1">
    <location>
        <begin position="24"/>
        <end position="54"/>
    </location>
</feature>
<dbReference type="STRING" id="1882483.A0A317XXK9"/>
<evidence type="ECO:0008006" key="5">
    <source>
        <dbReference type="Google" id="ProtNLM"/>
    </source>
</evidence>
<dbReference type="InterPro" id="IPR046347">
    <property type="entry name" value="bZIP_sf"/>
</dbReference>
<gene>
    <name evidence="3" type="ORF">BCV70DRAFT_196774</name>
</gene>
<dbReference type="CDD" id="cd14688">
    <property type="entry name" value="bZIP_YAP"/>
    <property type="match status" value="1"/>
</dbReference>
<proteinExistence type="predicted"/>
<evidence type="ECO:0000313" key="4">
    <source>
        <dbReference type="Proteomes" id="UP000246740"/>
    </source>
</evidence>
<reference evidence="3 4" key="1">
    <citation type="journal article" date="2018" name="Mol. Biol. Evol.">
        <title>Broad Genomic Sampling Reveals a Smut Pathogenic Ancestry of the Fungal Clade Ustilaginomycotina.</title>
        <authorList>
            <person name="Kijpornyongpan T."/>
            <person name="Mondo S.J."/>
            <person name="Barry K."/>
            <person name="Sandor L."/>
            <person name="Lee J."/>
            <person name="Lipzen A."/>
            <person name="Pangilinan J."/>
            <person name="LaButti K."/>
            <person name="Hainaut M."/>
            <person name="Henrissat B."/>
            <person name="Grigoriev I.V."/>
            <person name="Spatafora J.W."/>
            <person name="Aime M.C."/>
        </authorList>
    </citation>
    <scope>NUCLEOTIDE SEQUENCE [LARGE SCALE GENOMIC DNA]</scope>
    <source>
        <strain evidence="3 4">MCA 3645</strain>
    </source>
</reference>
<organism evidence="3 4">
    <name type="scientific">Testicularia cyperi</name>
    <dbReference type="NCBI Taxonomy" id="1882483"/>
    <lineage>
        <taxon>Eukaryota</taxon>
        <taxon>Fungi</taxon>
        <taxon>Dikarya</taxon>
        <taxon>Basidiomycota</taxon>
        <taxon>Ustilaginomycotina</taxon>
        <taxon>Ustilaginomycetes</taxon>
        <taxon>Ustilaginales</taxon>
        <taxon>Anthracoideaceae</taxon>
        <taxon>Testicularia</taxon>
    </lineage>
</organism>
<feature type="region of interest" description="Disordered" evidence="2">
    <location>
        <begin position="1"/>
        <end position="24"/>
    </location>
</feature>
<feature type="compositionally biased region" description="Low complexity" evidence="2">
    <location>
        <begin position="374"/>
        <end position="383"/>
    </location>
</feature>
<feature type="compositionally biased region" description="Low complexity" evidence="2">
    <location>
        <begin position="429"/>
        <end position="454"/>
    </location>
</feature>
<feature type="compositionally biased region" description="Polar residues" evidence="2">
    <location>
        <begin position="548"/>
        <end position="559"/>
    </location>
</feature>
<feature type="compositionally biased region" description="Low complexity" evidence="2">
    <location>
        <begin position="482"/>
        <end position="494"/>
    </location>
</feature>
<dbReference type="InParanoid" id="A0A317XXK9"/>
<feature type="region of interest" description="Disordered" evidence="2">
    <location>
        <begin position="548"/>
        <end position="669"/>
    </location>
</feature>
<feature type="compositionally biased region" description="Polar residues" evidence="2">
    <location>
        <begin position="384"/>
        <end position="395"/>
    </location>
</feature>